<keyword evidence="2" id="KW-1185">Reference proteome</keyword>
<organism evidence="1 2">
    <name type="scientific">Kribbella sindirgiensis</name>
    <dbReference type="NCBI Taxonomy" id="1124744"/>
    <lineage>
        <taxon>Bacteria</taxon>
        <taxon>Bacillati</taxon>
        <taxon>Actinomycetota</taxon>
        <taxon>Actinomycetes</taxon>
        <taxon>Propionibacteriales</taxon>
        <taxon>Kribbellaceae</taxon>
        <taxon>Kribbella</taxon>
    </lineage>
</organism>
<dbReference type="AlphaFoldDB" id="A0A4R0IFX3"/>
<gene>
    <name evidence="1" type="ORF">E0H50_18350</name>
</gene>
<reference evidence="1 2" key="1">
    <citation type="submission" date="2019-02" db="EMBL/GenBank/DDBJ databases">
        <title>Kribbella capetownensis sp. nov. and Kribbella speibonae sp. nov., isolated from soil.</title>
        <authorList>
            <person name="Curtis S.M."/>
            <person name="Norton I."/>
            <person name="Everest G.J."/>
            <person name="Meyers P.R."/>
        </authorList>
    </citation>
    <scope>NUCLEOTIDE SEQUENCE [LARGE SCALE GENOMIC DNA]</scope>
    <source>
        <strain evidence="1 2">DSM 27082</strain>
    </source>
</reference>
<sequence length="100" mass="11621">MSTKAERQAARQQVATYHEVQLAALVQRVAAAIDRHRDGELDVFEADEVIFQYQRAARQLWTFCQTTGSQAELTAHIIQRMAEDGEAIDWWERGQPRHRR</sequence>
<dbReference type="Proteomes" id="UP000292695">
    <property type="component" value="Unassembled WGS sequence"/>
</dbReference>
<dbReference type="EMBL" id="SJKA01000006">
    <property type="protein sequence ID" value="TCC32183.1"/>
    <property type="molecule type" value="Genomic_DNA"/>
</dbReference>
<evidence type="ECO:0000313" key="2">
    <source>
        <dbReference type="Proteomes" id="UP000292695"/>
    </source>
</evidence>
<name>A0A4R0IFX3_9ACTN</name>
<protein>
    <submittedName>
        <fullName evidence="1">Uncharacterized protein</fullName>
    </submittedName>
</protein>
<dbReference type="OrthoDB" id="3787919at2"/>
<accession>A0A4R0IFX3</accession>
<dbReference type="RefSeq" id="WP_131289833.1">
    <property type="nucleotide sequence ID" value="NZ_SJKA01000006.1"/>
</dbReference>
<proteinExistence type="predicted"/>
<evidence type="ECO:0000313" key="1">
    <source>
        <dbReference type="EMBL" id="TCC32183.1"/>
    </source>
</evidence>
<comment type="caution">
    <text evidence="1">The sequence shown here is derived from an EMBL/GenBank/DDBJ whole genome shotgun (WGS) entry which is preliminary data.</text>
</comment>